<evidence type="ECO:0000256" key="1">
    <source>
        <dbReference type="ARBA" id="ARBA00023002"/>
    </source>
</evidence>
<dbReference type="Proteomes" id="UP000619486">
    <property type="component" value="Unassembled WGS sequence"/>
</dbReference>
<comment type="caution">
    <text evidence="3">The sequence shown here is derived from an EMBL/GenBank/DDBJ whole genome shotgun (WGS) entry which is preliminary data.</text>
</comment>
<name>A0A918LW04_9ACTN</name>
<dbReference type="EMBL" id="BMQQ01000032">
    <property type="protein sequence ID" value="GGT58018.1"/>
    <property type="molecule type" value="Genomic_DNA"/>
</dbReference>
<evidence type="ECO:0000313" key="4">
    <source>
        <dbReference type="Proteomes" id="UP000619486"/>
    </source>
</evidence>
<proteinExistence type="predicted"/>
<reference evidence="3" key="2">
    <citation type="submission" date="2020-09" db="EMBL/GenBank/DDBJ databases">
        <authorList>
            <person name="Sun Q."/>
            <person name="Ohkuma M."/>
        </authorList>
    </citation>
    <scope>NUCLEOTIDE SEQUENCE</scope>
    <source>
        <strain evidence="3">JCM 3172</strain>
    </source>
</reference>
<evidence type="ECO:0000313" key="3">
    <source>
        <dbReference type="EMBL" id="GGT58018.1"/>
    </source>
</evidence>
<keyword evidence="1" id="KW-0560">Oxidoreductase</keyword>
<dbReference type="InterPro" id="IPR045605">
    <property type="entry name" value="KshA-like_C"/>
</dbReference>
<feature type="domain" description="3-ketosteroid-9-alpha-monooxygenase oxygenase component-like C-terminal" evidence="2">
    <location>
        <begin position="17"/>
        <end position="115"/>
    </location>
</feature>
<organism evidence="3 4">
    <name type="scientific">Streptomyces purpureus</name>
    <dbReference type="NCBI Taxonomy" id="1951"/>
    <lineage>
        <taxon>Bacteria</taxon>
        <taxon>Bacillati</taxon>
        <taxon>Actinomycetota</taxon>
        <taxon>Actinomycetes</taxon>
        <taxon>Kitasatosporales</taxon>
        <taxon>Streptomycetaceae</taxon>
        <taxon>Streptomyces</taxon>
    </lineage>
</organism>
<sequence length="121" mass="13027">MHGRALGAGVVTARLGDSVHVLAALLPVPTDPGRVRVRVLTMVAIRPPLRPGGRATRVPLKVLARAMNRGALWSTAKDVAKDGPVWHYGRYEPRPRLAKGDGPIGPLRRWASQFYPDPGAA</sequence>
<dbReference type="GO" id="GO:0008203">
    <property type="term" value="P:cholesterol metabolic process"/>
    <property type="evidence" value="ECO:0007669"/>
    <property type="project" value="InterPro"/>
</dbReference>
<evidence type="ECO:0000259" key="2">
    <source>
        <dbReference type="Pfam" id="PF19298"/>
    </source>
</evidence>
<dbReference type="GO" id="GO:0016491">
    <property type="term" value="F:oxidoreductase activity"/>
    <property type="evidence" value="ECO:0007669"/>
    <property type="project" value="UniProtKB-KW"/>
</dbReference>
<gene>
    <name evidence="3" type="ORF">GCM10014713_59530</name>
</gene>
<protein>
    <recommendedName>
        <fullName evidence="2">3-ketosteroid-9-alpha-monooxygenase oxygenase component-like C-terminal domain-containing protein</fullName>
    </recommendedName>
</protein>
<dbReference type="Gene3D" id="3.90.380.10">
    <property type="entry name" value="Naphthalene 1,2-dioxygenase Alpha Subunit, Chain A, domain 1"/>
    <property type="match status" value="1"/>
</dbReference>
<dbReference type="Pfam" id="PF19298">
    <property type="entry name" value="KshA_C"/>
    <property type="match status" value="1"/>
</dbReference>
<reference evidence="3" key="1">
    <citation type="journal article" date="2014" name="Int. J. Syst. Evol. Microbiol.">
        <title>Complete genome sequence of Corynebacterium casei LMG S-19264T (=DSM 44701T), isolated from a smear-ripened cheese.</title>
        <authorList>
            <consortium name="US DOE Joint Genome Institute (JGI-PGF)"/>
            <person name="Walter F."/>
            <person name="Albersmeier A."/>
            <person name="Kalinowski J."/>
            <person name="Ruckert C."/>
        </authorList>
    </citation>
    <scope>NUCLEOTIDE SEQUENCE</scope>
    <source>
        <strain evidence="3">JCM 3172</strain>
    </source>
</reference>
<keyword evidence="4" id="KW-1185">Reference proteome</keyword>
<dbReference type="AlphaFoldDB" id="A0A918LW04"/>
<accession>A0A918LW04</accession>